<dbReference type="Gene3D" id="3.30.9.30">
    <property type="match status" value="1"/>
</dbReference>
<evidence type="ECO:0000313" key="7">
    <source>
        <dbReference type="Proteomes" id="UP000289323"/>
    </source>
</evidence>
<feature type="domain" description="FAD-binding" evidence="5">
    <location>
        <begin position="7"/>
        <end position="202"/>
    </location>
</feature>
<evidence type="ECO:0000256" key="4">
    <source>
        <dbReference type="SAM" id="MobiDB-lite"/>
    </source>
</evidence>
<dbReference type="PRINTS" id="PR00420">
    <property type="entry name" value="RNGMNOXGNASE"/>
</dbReference>
<dbReference type="SUPFAM" id="SSF51905">
    <property type="entry name" value="FAD/NAD(P)-binding domain"/>
    <property type="match status" value="1"/>
</dbReference>
<dbReference type="GO" id="GO:0016491">
    <property type="term" value="F:oxidoreductase activity"/>
    <property type="evidence" value="ECO:0007669"/>
    <property type="project" value="UniProtKB-KW"/>
</dbReference>
<evidence type="ECO:0000259" key="5">
    <source>
        <dbReference type="Pfam" id="PF01494"/>
    </source>
</evidence>
<dbReference type="PANTHER" id="PTHR46865:SF2">
    <property type="entry name" value="MONOOXYGENASE"/>
    <property type="match status" value="1"/>
</dbReference>
<feature type="region of interest" description="Disordered" evidence="4">
    <location>
        <begin position="265"/>
        <end position="289"/>
    </location>
</feature>
<dbReference type="PANTHER" id="PTHR46865">
    <property type="entry name" value="OXIDOREDUCTASE-RELATED"/>
    <property type="match status" value="1"/>
</dbReference>
<gene>
    <name evidence="6" type="ORF">TT172_LOCUS8109</name>
</gene>
<proteinExistence type="predicted"/>
<dbReference type="Proteomes" id="UP000289323">
    <property type="component" value="Unassembled WGS sequence"/>
</dbReference>
<evidence type="ECO:0000256" key="1">
    <source>
        <dbReference type="ARBA" id="ARBA00022630"/>
    </source>
</evidence>
<keyword evidence="3" id="KW-0560">Oxidoreductase</keyword>
<name>A0A446BTJ6_9PEZI</name>
<dbReference type="EMBL" id="OUUZ01000015">
    <property type="protein sequence ID" value="SPQ25690.1"/>
    <property type="molecule type" value="Genomic_DNA"/>
</dbReference>
<protein>
    <submittedName>
        <fullName evidence="6">1a6719ce-362a-4765-b309-a83623d57141</fullName>
    </submittedName>
</protein>
<dbReference type="AlphaFoldDB" id="A0A446BTJ6"/>
<dbReference type="Gene3D" id="3.50.50.60">
    <property type="entry name" value="FAD/NAD(P)-binding domain"/>
    <property type="match status" value="1"/>
</dbReference>
<dbReference type="InterPro" id="IPR051704">
    <property type="entry name" value="FAD_aromatic-hydroxylase"/>
</dbReference>
<sequence>MSNDPKLRVLVVGASIAGPAAAYWLAKAGARVTVIERFPQLRTNGQNVDIRGVGVTVMRKMPGMEAAVRAKRPPIHGLSFVDARGRAFATIKPTGNPDQQSLVSEYEILRGDLSQILFDLTKANDNITYVFGEQIASIEQPAPDTTSGPVTVTFANGRLPPSPFDLIVACDGSTSRTRALAFGCSAREHMHPTNWWAAYFSLPTALLPADAVAGSDPNLARAYNAPGGRLVCIGPDADPRTTRATIIGVRPRSRNPPAEILAFRAAAAQDHSSSTSSSPDPSSPPDSAIKSFITHHLTHPTRTPTWPRGVITALLAALPASPDFHATELSQVRPPRLWTSSSSHHAARVALVGDAGYASGASGAGASLALAGAYVLAGEICRALRLRRLHPRQQRRAARDSSGLGLGKVADGESGVEEGVLGWDGTGALLDAALERYEAVMMPLVAEMRRTPGFVGAVLAPQSAWGLWLRNWALWAVCRTGVSEAVQRFAAGAFAKREEAALPEYEWVE</sequence>
<dbReference type="InterPro" id="IPR002938">
    <property type="entry name" value="FAD-bd"/>
</dbReference>
<reference evidence="6 7" key="1">
    <citation type="submission" date="2018-04" db="EMBL/GenBank/DDBJ databases">
        <authorList>
            <person name="Huttner S."/>
            <person name="Dainat J."/>
        </authorList>
    </citation>
    <scope>NUCLEOTIDE SEQUENCE [LARGE SCALE GENOMIC DNA]</scope>
</reference>
<organism evidence="6 7">
    <name type="scientific">Thermothielavioides terrestris</name>
    <dbReference type="NCBI Taxonomy" id="2587410"/>
    <lineage>
        <taxon>Eukaryota</taxon>
        <taxon>Fungi</taxon>
        <taxon>Dikarya</taxon>
        <taxon>Ascomycota</taxon>
        <taxon>Pezizomycotina</taxon>
        <taxon>Sordariomycetes</taxon>
        <taxon>Sordariomycetidae</taxon>
        <taxon>Sordariales</taxon>
        <taxon>Chaetomiaceae</taxon>
        <taxon>Thermothielavioides</taxon>
    </lineage>
</organism>
<dbReference type="InterPro" id="IPR036188">
    <property type="entry name" value="FAD/NAD-bd_sf"/>
</dbReference>
<evidence type="ECO:0000313" key="6">
    <source>
        <dbReference type="EMBL" id="SPQ25690.1"/>
    </source>
</evidence>
<evidence type="ECO:0000256" key="3">
    <source>
        <dbReference type="ARBA" id="ARBA00023002"/>
    </source>
</evidence>
<evidence type="ECO:0000256" key="2">
    <source>
        <dbReference type="ARBA" id="ARBA00022827"/>
    </source>
</evidence>
<dbReference type="GO" id="GO:0071949">
    <property type="term" value="F:FAD binding"/>
    <property type="evidence" value="ECO:0007669"/>
    <property type="project" value="InterPro"/>
</dbReference>
<keyword evidence="1" id="KW-0285">Flavoprotein</keyword>
<accession>A0A446BTJ6</accession>
<dbReference type="Pfam" id="PF01494">
    <property type="entry name" value="FAD_binding_3"/>
    <property type="match status" value="1"/>
</dbReference>
<keyword evidence="2" id="KW-0274">FAD</keyword>